<dbReference type="OrthoDB" id="9804511at2"/>
<sequence>AGGAGLLIGGADSAGAAGPGAAPAAAGVGVDGSLVAPYGRHLAFGADPKTQMRISWQVPFAVRRPYVRIGLKPWDLSRRIDAEVRALHTPSLSKKLPAVDQLYLHVGLDGLKPGTTYYYGVGHDGFDPASPERLGTLGTFRTAPARPEKFVFTAFGDQGVSYHALANDQLILGQNPSFHLHAGDICYADSSGAGKESDTYDARVWDQFLAQTESVASRVPWMVTTGNHDMEAWYSPNGYGGQSARWSLPDNGFDPKSSPGVYSFTYGNVGVVALDANDVSYEIPANQGYSDGKQTAWLDERLGELRRDRHVDFIVVFFHHCMYSTTSAHASDGGVRDAWLPLFTKHQVDLVINGHNHVYERTDAIRDGEVGRPVPIGESTDPTRDGIVHVTAGGAGKGLYSFPEGVQDSFEGSVHDRDSVPTYHWTKEQAQDPEQVEWSRVRYTGYSFLAVEAEAGTRARLAVSALAENGERIDHFEVRRRK</sequence>
<dbReference type="Gene3D" id="3.60.21.10">
    <property type="match status" value="1"/>
</dbReference>
<dbReference type="InterPro" id="IPR015914">
    <property type="entry name" value="PAPs_N"/>
</dbReference>
<reference evidence="4 5" key="1">
    <citation type="submission" date="2018-08" db="EMBL/GenBank/DDBJ databases">
        <title>Isolation, diversity and antifungal activity of Actinobacteria from wheat.</title>
        <authorList>
            <person name="Han C."/>
        </authorList>
    </citation>
    <scope>NUCLEOTIDE SEQUENCE [LARGE SCALE GENOMIC DNA]</scope>
    <source>
        <strain evidence="4 5">NEAU-YY421</strain>
    </source>
</reference>
<organism evidence="4 5">
    <name type="scientific">Streptomyces triticagri</name>
    <dbReference type="NCBI Taxonomy" id="2293568"/>
    <lineage>
        <taxon>Bacteria</taxon>
        <taxon>Bacillati</taxon>
        <taxon>Actinomycetota</taxon>
        <taxon>Actinomycetes</taxon>
        <taxon>Kitasatosporales</taxon>
        <taxon>Streptomycetaceae</taxon>
        <taxon>Streptomyces</taxon>
    </lineage>
</organism>
<comment type="caution">
    <text evidence="4">The sequence shown here is derived from an EMBL/GenBank/DDBJ whole genome shotgun (WGS) entry which is preliminary data.</text>
</comment>
<dbReference type="RefSeq" id="WP_147336116.1">
    <property type="nucleotide sequence ID" value="NZ_QUAK01000015.1"/>
</dbReference>
<feature type="non-terminal residue" evidence="4">
    <location>
        <position position="1"/>
    </location>
</feature>
<dbReference type="GO" id="GO:0003993">
    <property type="term" value="F:acid phosphatase activity"/>
    <property type="evidence" value="ECO:0007669"/>
    <property type="project" value="InterPro"/>
</dbReference>
<proteinExistence type="predicted"/>
<dbReference type="SUPFAM" id="SSF49363">
    <property type="entry name" value="Purple acid phosphatase, N-terminal domain"/>
    <property type="match status" value="1"/>
</dbReference>
<dbReference type="AlphaFoldDB" id="A0A372MBA7"/>
<dbReference type="Proteomes" id="UP000263094">
    <property type="component" value="Unassembled WGS sequence"/>
</dbReference>
<keyword evidence="5" id="KW-1185">Reference proteome</keyword>
<evidence type="ECO:0000256" key="1">
    <source>
        <dbReference type="ARBA" id="ARBA00022729"/>
    </source>
</evidence>
<dbReference type="Pfam" id="PF00149">
    <property type="entry name" value="Metallophos"/>
    <property type="match status" value="1"/>
</dbReference>
<feature type="domain" description="Calcineurin-like phosphoesterase" evidence="2">
    <location>
        <begin position="164"/>
        <end position="359"/>
    </location>
</feature>
<dbReference type="SUPFAM" id="SSF56300">
    <property type="entry name" value="Metallo-dependent phosphatases"/>
    <property type="match status" value="1"/>
</dbReference>
<dbReference type="Gene3D" id="2.60.40.380">
    <property type="entry name" value="Purple acid phosphatase-like, N-terminal"/>
    <property type="match status" value="1"/>
</dbReference>
<dbReference type="GO" id="GO:0046872">
    <property type="term" value="F:metal ion binding"/>
    <property type="evidence" value="ECO:0007669"/>
    <property type="project" value="InterPro"/>
</dbReference>
<evidence type="ECO:0000259" key="3">
    <source>
        <dbReference type="Pfam" id="PF16656"/>
    </source>
</evidence>
<dbReference type="PANTHER" id="PTHR22953">
    <property type="entry name" value="ACID PHOSPHATASE RELATED"/>
    <property type="match status" value="1"/>
</dbReference>
<accession>A0A372MBA7</accession>
<evidence type="ECO:0000313" key="4">
    <source>
        <dbReference type="EMBL" id="RFU88181.1"/>
    </source>
</evidence>
<dbReference type="InterPro" id="IPR029052">
    <property type="entry name" value="Metallo-depent_PP-like"/>
</dbReference>
<protein>
    <submittedName>
        <fullName evidence="4">Phosphoesterase</fullName>
    </submittedName>
</protein>
<dbReference type="EMBL" id="QUAK01000015">
    <property type="protein sequence ID" value="RFU88181.1"/>
    <property type="molecule type" value="Genomic_DNA"/>
</dbReference>
<evidence type="ECO:0000313" key="5">
    <source>
        <dbReference type="Proteomes" id="UP000263094"/>
    </source>
</evidence>
<keyword evidence="1" id="KW-0732">Signal</keyword>
<gene>
    <name evidence="4" type="ORF">DY218_02515</name>
</gene>
<dbReference type="InterPro" id="IPR004843">
    <property type="entry name" value="Calcineurin-like_PHP"/>
</dbReference>
<feature type="domain" description="Purple acid phosphatase N-terminal" evidence="3">
    <location>
        <begin position="37"/>
        <end position="132"/>
    </location>
</feature>
<dbReference type="InterPro" id="IPR008963">
    <property type="entry name" value="Purple_acid_Pase-like_N"/>
</dbReference>
<dbReference type="Pfam" id="PF16656">
    <property type="entry name" value="Pur_ac_phosph_N"/>
    <property type="match status" value="1"/>
</dbReference>
<dbReference type="PANTHER" id="PTHR22953:SF153">
    <property type="entry name" value="PURPLE ACID PHOSPHATASE"/>
    <property type="match status" value="1"/>
</dbReference>
<evidence type="ECO:0000259" key="2">
    <source>
        <dbReference type="Pfam" id="PF00149"/>
    </source>
</evidence>
<name>A0A372MBA7_9ACTN</name>
<dbReference type="InterPro" id="IPR039331">
    <property type="entry name" value="PAPs-like"/>
</dbReference>